<dbReference type="InterPro" id="IPR011701">
    <property type="entry name" value="MFS"/>
</dbReference>
<dbReference type="PROSITE" id="PS50850">
    <property type="entry name" value="MFS"/>
    <property type="match status" value="1"/>
</dbReference>
<proteinExistence type="predicted"/>
<evidence type="ECO:0000256" key="4">
    <source>
        <dbReference type="ARBA" id="ARBA00022989"/>
    </source>
</evidence>
<evidence type="ECO:0000313" key="9">
    <source>
        <dbReference type="Proteomes" id="UP001158049"/>
    </source>
</evidence>
<evidence type="ECO:0000259" key="7">
    <source>
        <dbReference type="PROSITE" id="PS50850"/>
    </source>
</evidence>
<feature type="transmembrane region" description="Helical" evidence="6">
    <location>
        <begin position="187"/>
        <end position="209"/>
    </location>
</feature>
<dbReference type="Gene3D" id="1.20.1250.20">
    <property type="entry name" value="MFS general substrate transporter like domains"/>
    <property type="match status" value="2"/>
</dbReference>
<dbReference type="Pfam" id="PF07690">
    <property type="entry name" value="MFS_1"/>
    <property type="match status" value="1"/>
</dbReference>
<keyword evidence="4 6" id="KW-1133">Transmembrane helix</keyword>
<dbReference type="InterPro" id="IPR036259">
    <property type="entry name" value="MFS_trans_sf"/>
</dbReference>
<keyword evidence="5 6" id="KW-0472">Membrane</keyword>
<evidence type="ECO:0000256" key="6">
    <source>
        <dbReference type="SAM" id="Phobius"/>
    </source>
</evidence>
<feature type="transmembrane region" description="Helical" evidence="6">
    <location>
        <begin position="369"/>
        <end position="391"/>
    </location>
</feature>
<feature type="transmembrane region" description="Helical" evidence="6">
    <location>
        <begin position="94"/>
        <end position="112"/>
    </location>
</feature>
<keyword evidence="2" id="KW-0813">Transport</keyword>
<evidence type="ECO:0000256" key="3">
    <source>
        <dbReference type="ARBA" id="ARBA00022692"/>
    </source>
</evidence>
<dbReference type="PANTHER" id="PTHR43791">
    <property type="entry name" value="PERMEASE-RELATED"/>
    <property type="match status" value="1"/>
</dbReference>
<feature type="transmembrane region" description="Helical" evidence="6">
    <location>
        <begin position="62"/>
        <end position="82"/>
    </location>
</feature>
<dbReference type="Proteomes" id="UP001158049">
    <property type="component" value="Unassembled WGS sequence"/>
</dbReference>
<feature type="domain" description="Major facilitator superfamily (MFS) profile" evidence="7">
    <location>
        <begin position="28"/>
        <end position="433"/>
    </location>
</feature>
<feature type="transmembrane region" description="Helical" evidence="6">
    <location>
        <begin position="152"/>
        <end position="175"/>
    </location>
</feature>
<feature type="transmembrane region" description="Helical" evidence="6">
    <location>
        <begin position="343"/>
        <end position="362"/>
    </location>
</feature>
<name>A0ABY1Q633_9BURK</name>
<feature type="transmembrane region" description="Helical" evidence="6">
    <location>
        <begin position="253"/>
        <end position="273"/>
    </location>
</feature>
<dbReference type="SUPFAM" id="SSF103473">
    <property type="entry name" value="MFS general substrate transporter"/>
    <property type="match status" value="1"/>
</dbReference>
<evidence type="ECO:0000256" key="2">
    <source>
        <dbReference type="ARBA" id="ARBA00022448"/>
    </source>
</evidence>
<feature type="transmembrane region" description="Helical" evidence="6">
    <location>
        <begin position="285"/>
        <end position="306"/>
    </location>
</feature>
<dbReference type="EMBL" id="FXUL01000007">
    <property type="protein sequence ID" value="SMP60945.1"/>
    <property type="molecule type" value="Genomic_DNA"/>
</dbReference>
<accession>A0ABY1Q633</accession>
<dbReference type="PANTHER" id="PTHR43791:SF36">
    <property type="entry name" value="TRANSPORTER, PUTATIVE (AFU_ORTHOLOGUE AFUA_6G08340)-RELATED"/>
    <property type="match status" value="1"/>
</dbReference>
<organism evidence="8 9">
    <name type="scientific">Noviherbaspirillum suwonense</name>
    <dbReference type="NCBI Taxonomy" id="1224511"/>
    <lineage>
        <taxon>Bacteria</taxon>
        <taxon>Pseudomonadati</taxon>
        <taxon>Pseudomonadota</taxon>
        <taxon>Betaproteobacteria</taxon>
        <taxon>Burkholderiales</taxon>
        <taxon>Oxalobacteraceae</taxon>
        <taxon>Noviherbaspirillum</taxon>
    </lineage>
</organism>
<sequence>MSDITAEGVRFNDTANIDRIYKKITWRLIPFLLFCYILSYLDRVNIGFAKLQMLSDLQFSEAVYGLGAGVFFLGYFFFEVPSNIIMHKVGARRWIARIMISWGILSAAMMFVNSATSFYVLRFLLGLAEAGFFPGIIYYLTRWYPADRRGRATSLFLTAIALAGVIGGPVSGWILRDTNGLAGLAGWQWMFLIEGIPSVLAGFFLLRFLDDKVEDAKWLTEAERREVVALLQKEEVTKSHSTIGKAFSSGRTWLLSIIYFLFVFSLYGISFWLPTIIKAAGVKDALNIGLLSALPWAAGVIAMVLMARSADRCGERRWHIAIPSVLGAIGFLIAVKFNANVPIAMLGMSIATMGIMSALPIFWSIPTAYLGGAAAAAGIALINSFGNLSGFVGPSLMGWIKEVTGSLDNGVYMLAGCLLMGGLLTLFTSSKLR</sequence>
<keyword evidence="9" id="KW-1185">Reference proteome</keyword>
<feature type="transmembrane region" description="Helical" evidence="6">
    <location>
        <begin position="118"/>
        <end position="140"/>
    </location>
</feature>
<keyword evidence="3 6" id="KW-0812">Transmembrane</keyword>
<evidence type="ECO:0000256" key="5">
    <source>
        <dbReference type="ARBA" id="ARBA00023136"/>
    </source>
</evidence>
<dbReference type="InterPro" id="IPR020846">
    <property type="entry name" value="MFS_dom"/>
</dbReference>
<comment type="caution">
    <text evidence="8">The sequence shown here is derived from an EMBL/GenBank/DDBJ whole genome shotgun (WGS) entry which is preliminary data.</text>
</comment>
<protein>
    <submittedName>
        <fullName evidence="8">D-galactonate transporter</fullName>
    </submittedName>
</protein>
<dbReference type="RefSeq" id="WP_283442394.1">
    <property type="nucleotide sequence ID" value="NZ_FXUL01000007.1"/>
</dbReference>
<reference evidence="8 9" key="1">
    <citation type="submission" date="2017-05" db="EMBL/GenBank/DDBJ databases">
        <authorList>
            <person name="Varghese N."/>
            <person name="Submissions S."/>
        </authorList>
    </citation>
    <scope>NUCLEOTIDE SEQUENCE [LARGE SCALE GENOMIC DNA]</scope>
    <source>
        <strain evidence="8 9">DSM 26001</strain>
    </source>
</reference>
<evidence type="ECO:0000313" key="8">
    <source>
        <dbReference type="EMBL" id="SMP60945.1"/>
    </source>
</evidence>
<dbReference type="CDD" id="cd17319">
    <property type="entry name" value="MFS_ExuT_GudP_like"/>
    <property type="match status" value="1"/>
</dbReference>
<feature type="transmembrane region" description="Helical" evidence="6">
    <location>
        <begin position="318"/>
        <end position="337"/>
    </location>
</feature>
<feature type="transmembrane region" description="Helical" evidence="6">
    <location>
        <begin position="411"/>
        <end position="429"/>
    </location>
</feature>
<feature type="transmembrane region" description="Helical" evidence="6">
    <location>
        <begin position="24"/>
        <end position="42"/>
    </location>
</feature>
<gene>
    <name evidence="8" type="ORF">SAMN06295970_10768</name>
</gene>
<evidence type="ECO:0000256" key="1">
    <source>
        <dbReference type="ARBA" id="ARBA00004141"/>
    </source>
</evidence>
<comment type="subcellular location">
    <subcellularLocation>
        <location evidence="1">Membrane</location>
        <topology evidence="1">Multi-pass membrane protein</topology>
    </subcellularLocation>
</comment>